<dbReference type="STRING" id="3476.A0A2P5BU41"/>
<reference evidence="3" key="1">
    <citation type="submission" date="2016-06" db="EMBL/GenBank/DDBJ databases">
        <title>Parallel loss of symbiosis genes in relatives of nitrogen-fixing non-legume Parasponia.</title>
        <authorList>
            <person name="Van Velzen R."/>
            <person name="Holmer R."/>
            <person name="Bu F."/>
            <person name="Rutten L."/>
            <person name="Van Zeijl A."/>
            <person name="Liu W."/>
            <person name="Santuari L."/>
            <person name="Cao Q."/>
            <person name="Sharma T."/>
            <person name="Shen D."/>
            <person name="Roswanjaya Y."/>
            <person name="Wardhani T."/>
            <person name="Kalhor M.S."/>
            <person name="Jansen J."/>
            <person name="Van den Hoogen J."/>
            <person name="Gungor B."/>
            <person name="Hartog M."/>
            <person name="Hontelez J."/>
            <person name="Verver J."/>
            <person name="Yang W.-C."/>
            <person name="Schijlen E."/>
            <person name="Repin R."/>
            <person name="Schilthuizen M."/>
            <person name="Schranz E."/>
            <person name="Heidstra R."/>
            <person name="Miyata K."/>
            <person name="Fedorova E."/>
            <person name="Kohlen W."/>
            <person name="Bisseling T."/>
            <person name="Smit S."/>
            <person name="Geurts R."/>
        </authorList>
    </citation>
    <scope>NUCLEOTIDE SEQUENCE [LARGE SCALE GENOMIC DNA]</scope>
    <source>
        <strain evidence="3">cv. WU1-14</strain>
    </source>
</reference>
<evidence type="ECO:0000313" key="2">
    <source>
        <dbReference type="EMBL" id="PON52319.1"/>
    </source>
</evidence>
<feature type="transmembrane region" description="Helical" evidence="1">
    <location>
        <begin position="477"/>
        <end position="500"/>
    </location>
</feature>
<sequence>MAEEKCLDIDIVPMKVQQKIPKLDRKDTELLDNLIITIDKENNKSGHQWRKDNKIGLGLKFLQRTGSPLLEYCTPKLLPIGPCHAKPSVYNTTNQLKDKLAAKFIESFAYGKSTRESLLVEIKDNIGEHKNCFEDYVVKDFDDGFLARLLFLDGCALLQFINSYLLDELEDKFGIDNHEASMIREDLFLLDNQIPYKVLELLVNLTTDPDQLKNAILSFLQMNNMMSPVNYVRGHGHSTSLRIKSKNADHLLDVLHSLILFGDDYVGNSSEMDDNTKCLPRCSHRKRNTCCLPNFCCLRGKVPSLKDYLHVRPGNFNKRFFRNVQELKSAGIKFKPSSGLATVYFHNICFKIKGQLKLPAITVDESTERKLMNLVAYEMCLSGKKKNWYFVTSYIKLMDILVDKEQDVIDLRASRMLWNRLSTDVKVAQMFNNIGSICVEPPLDVYSNVKTDIQAHCERMCSIWMAEVYQDYFRSPWSILGLFAAAIVLLLTATQTWYAVNPKV</sequence>
<gene>
    <name evidence="2" type="ORF">PanWU01x14_210300</name>
</gene>
<keyword evidence="1" id="KW-1133">Transmembrane helix</keyword>
<organism evidence="2 3">
    <name type="scientific">Parasponia andersonii</name>
    <name type="common">Sponia andersonii</name>
    <dbReference type="NCBI Taxonomy" id="3476"/>
    <lineage>
        <taxon>Eukaryota</taxon>
        <taxon>Viridiplantae</taxon>
        <taxon>Streptophyta</taxon>
        <taxon>Embryophyta</taxon>
        <taxon>Tracheophyta</taxon>
        <taxon>Spermatophyta</taxon>
        <taxon>Magnoliopsida</taxon>
        <taxon>eudicotyledons</taxon>
        <taxon>Gunneridae</taxon>
        <taxon>Pentapetalae</taxon>
        <taxon>rosids</taxon>
        <taxon>fabids</taxon>
        <taxon>Rosales</taxon>
        <taxon>Cannabaceae</taxon>
        <taxon>Parasponia</taxon>
    </lineage>
</organism>
<evidence type="ECO:0000256" key="1">
    <source>
        <dbReference type="SAM" id="Phobius"/>
    </source>
</evidence>
<keyword evidence="1" id="KW-0812">Transmembrane</keyword>
<dbReference type="InterPro" id="IPR004158">
    <property type="entry name" value="DUF247_pln"/>
</dbReference>
<keyword evidence="3" id="KW-1185">Reference proteome</keyword>
<dbReference type="AlphaFoldDB" id="A0A2P5BU41"/>
<dbReference type="PANTHER" id="PTHR31170:SF25">
    <property type="entry name" value="BNAA09G04570D PROTEIN"/>
    <property type="match status" value="1"/>
</dbReference>
<comment type="caution">
    <text evidence="2">The sequence shown here is derived from an EMBL/GenBank/DDBJ whole genome shotgun (WGS) entry which is preliminary data.</text>
</comment>
<dbReference type="EMBL" id="JXTB01000222">
    <property type="protein sequence ID" value="PON52319.1"/>
    <property type="molecule type" value="Genomic_DNA"/>
</dbReference>
<keyword evidence="1" id="KW-0472">Membrane</keyword>
<evidence type="ECO:0000313" key="3">
    <source>
        <dbReference type="Proteomes" id="UP000237105"/>
    </source>
</evidence>
<accession>A0A2P5BU41</accession>
<name>A0A2P5BU41_PARAD</name>
<proteinExistence type="predicted"/>
<dbReference type="PANTHER" id="PTHR31170">
    <property type="entry name" value="BNAC04G53230D PROTEIN"/>
    <property type="match status" value="1"/>
</dbReference>
<protein>
    <submittedName>
        <fullName evidence="2">Uncharacterized protein</fullName>
    </submittedName>
</protein>
<dbReference type="Proteomes" id="UP000237105">
    <property type="component" value="Unassembled WGS sequence"/>
</dbReference>
<dbReference type="Pfam" id="PF03140">
    <property type="entry name" value="DUF247"/>
    <property type="match status" value="1"/>
</dbReference>
<dbReference type="OrthoDB" id="1849062at2759"/>